<evidence type="ECO:0000313" key="3">
    <source>
        <dbReference type="Proteomes" id="UP001500967"/>
    </source>
</evidence>
<gene>
    <name evidence="2" type="ORF">GCM10009539_27470</name>
</gene>
<dbReference type="InterPro" id="IPR051448">
    <property type="entry name" value="CdaR-like_regulators"/>
</dbReference>
<name>A0ABN0U6U9_9ACTN</name>
<proteinExistence type="predicted"/>
<organism evidence="2 3">
    <name type="scientific">Cryptosporangium japonicum</name>
    <dbReference type="NCBI Taxonomy" id="80872"/>
    <lineage>
        <taxon>Bacteria</taxon>
        <taxon>Bacillati</taxon>
        <taxon>Actinomycetota</taxon>
        <taxon>Actinomycetes</taxon>
        <taxon>Cryptosporangiales</taxon>
        <taxon>Cryptosporangiaceae</taxon>
        <taxon>Cryptosporangium</taxon>
    </lineage>
</organism>
<protein>
    <recommendedName>
        <fullName evidence="1">PucR C-terminal helix-turn-helix domain-containing protein</fullName>
    </recommendedName>
</protein>
<dbReference type="Pfam" id="PF13556">
    <property type="entry name" value="HTH_30"/>
    <property type="match status" value="1"/>
</dbReference>
<evidence type="ECO:0000259" key="1">
    <source>
        <dbReference type="Pfam" id="PF13556"/>
    </source>
</evidence>
<dbReference type="EMBL" id="BAAAGX010000010">
    <property type="protein sequence ID" value="GAA0240656.1"/>
    <property type="molecule type" value="Genomic_DNA"/>
</dbReference>
<dbReference type="InterPro" id="IPR025736">
    <property type="entry name" value="PucR_C-HTH_dom"/>
</dbReference>
<dbReference type="Gene3D" id="1.10.10.2840">
    <property type="entry name" value="PucR C-terminal helix-turn-helix domain"/>
    <property type="match status" value="1"/>
</dbReference>
<dbReference type="PANTHER" id="PTHR33744">
    <property type="entry name" value="CARBOHYDRATE DIACID REGULATOR"/>
    <property type="match status" value="1"/>
</dbReference>
<dbReference type="Proteomes" id="UP001500967">
    <property type="component" value="Unassembled WGS sequence"/>
</dbReference>
<reference evidence="2 3" key="1">
    <citation type="journal article" date="2019" name="Int. J. Syst. Evol. Microbiol.">
        <title>The Global Catalogue of Microorganisms (GCM) 10K type strain sequencing project: providing services to taxonomists for standard genome sequencing and annotation.</title>
        <authorList>
            <consortium name="The Broad Institute Genomics Platform"/>
            <consortium name="The Broad Institute Genome Sequencing Center for Infectious Disease"/>
            <person name="Wu L."/>
            <person name="Ma J."/>
        </authorList>
    </citation>
    <scope>NUCLEOTIDE SEQUENCE [LARGE SCALE GENOMIC DNA]</scope>
    <source>
        <strain evidence="2 3">JCM 10425</strain>
    </source>
</reference>
<feature type="domain" description="PucR C-terminal helix-turn-helix" evidence="1">
    <location>
        <begin position="53"/>
        <end position="111"/>
    </location>
</feature>
<sequence>MPSLGASDRGSTTEPYALYAALFDARRAPDLDRFLADALQGLLAYDAQKSTRLVPTLSAWFEHSGNLTRTAAALHIHLNTLLKRLERVTSILGTDWREPDRALRLQVALRLHALRSQLS</sequence>
<accession>A0ABN0U6U9</accession>
<dbReference type="InterPro" id="IPR042070">
    <property type="entry name" value="PucR_C-HTH_sf"/>
</dbReference>
<keyword evidence="3" id="KW-1185">Reference proteome</keyword>
<evidence type="ECO:0000313" key="2">
    <source>
        <dbReference type="EMBL" id="GAA0240656.1"/>
    </source>
</evidence>
<comment type="caution">
    <text evidence="2">The sequence shown here is derived from an EMBL/GenBank/DDBJ whole genome shotgun (WGS) entry which is preliminary data.</text>
</comment>